<organism evidence="7">
    <name type="scientific">mine drainage metagenome</name>
    <dbReference type="NCBI Taxonomy" id="410659"/>
    <lineage>
        <taxon>unclassified sequences</taxon>
        <taxon>metagenomes</taxon>
        <taxon>ecological metagenomes</taxon>
    </lineage>
</organism>
<keyword evidence="5" id="KW-1133">Transmembrane helix</keyword>
<accession>A0A1J5SJQ8</accession>
<feature type="transmembrane region" description="Helical" evidence="5">
    <location>
        <begin position="148"/>
        <end position="170"/>
    </location>
</feature>
<keyword evidence="3" id="KW-0408">Iron</keyword>
<evidence type="ECO:0000313" key="7">
    <source>
        <dbReference type="EMBL" id="OIR00350.1"/>
    </source>
</evidence>
<dbReference type="Pfam" id="PF00015">
    <property type="entry name" value="MCPsignal"/>
    <property type="match status" value="1"/>
</dbReference>
<protein>
    <submittedName>
        <fullName evidence="7">Methyl-accepting chemotaxis protein 4</fullName>
    </submittedName>
</protein>
<dbReference type="InterPro" id="IPR004089">
    <property type="entry name" value="MCPsignal_dom"/>
</dbReference>
<dbReference type="GO" id="GO:0046872">
    <property type="term" value="F:metal ion binding"/>
    <property type="evidence" value="ECO:0007669"/>
    <property type="project" value="UniProtKB-KW"/>
</dbReference>
<dbReference type="CDD" id="cd12107">
    <property type="entry name" value="Hemerythrin"/>
    <property type="match status" value="1"/>
</dbReference>
<dbReference type="AlphaFoldDB" id="A0A1J5SJQ8"/>
<keyword evidence="2" id="KW-0479">Metal-binding</keyword>
<dbReference type="SMART" id="SM00283">
    <property type="entry name" value="MA"/>
    <property type="match status" value="1"/>
</dbReference>
<dbReference type="Gene3D" id="1.10.287.950">
    <property type="entry name" value="Methyl-accepting chemotaxis protein"/>
    <property type="match status" value="1"/>
</dbReference>
<evidence type="ECO:0000256" key="2">
    <source>
        <dbReference type="ARBA" id="ARBA00022723"/>
    </source>
</evidence>
<dbReference type="GO" id="GO:0016020">
    <property type="term" value="C:membrane"/>
    <property type="evidence" value="ECO:0007669"/>
    <property type="project" value="InterPro"/>
</dbReference>
<dbReference type="NCBIfam" id="TIGR02481">
    <property type="entry name" value="hemeryth_dom"/>
    <property type="match status" value="1"/>
</dbReference>
<keyword evidence="5" id="KW-0472">Membrane</keyword>
<dbReference type="PROSITE" id="PS50111">
    <property type="entry name" value="CHEMOTAXIS_TRANSDUC_2"/>
    <property type="match status" value="1"/>
</dbReference>
<dbReference type="InterPro" id="IPR009875">
    <property type="entry name" value="PilZ_domain"/>
</dbReference>
<dbReference type="NCBIfam" id="NF033749">
    <property type="entry name" value="bact_hemeryth"/>
    <property type="match status" value="1"/>
</dbReference>
<evidence type="ECO:0000256" key="4">
    <source>
        <dbReference type="ARBA" id="ARBA00023224"/>
    </source>
</evidence>
<comment type="caution">
    <text evidence="7">The sequence shown here is derived from an EMBL/GenBank/DDBJ whole genome shotgun (WGS) entry which is preliminary data.</text>
</comment>
<dbReference type="InterPro" id="IPR012312">
    <property type="entry name" value="Hemerythrin-like"/>
</dbReference>
<keyword evidence="4" id="KW-0807">Transducer</keyword>
<dbReference type="GO" id="GO:0007165">
    <property type="term" value="P:signal transduction"/>
    <property type="evidence" value="ECO:0007669"/>
    <property type="project" value="UniProtKB-KW"/>
</dbReference>
<dbReference type="SUPFAM" id="SSF58104">
    <property type="entry name" value="Methyl-accepting chemotaxis protein (MCP) signaling domain"/>
    <property type="match status" value="1"/>
</dbReference>
<evidence type="ECO:0000259" key="6">
    <source>
        <dbReference type="PROSITE" id="PS50111"/>
    </source>
</evidence>
<dbReference type="Gene3D" id="1.20.120.50">
    <property type="entry name" value="Hemerythrin-like"/>
    <property type="match status" value="1"/>
</dbReference>
<dbReference type="SUPFAM" id="SSF141371">
    <property type="entry name" value="PilZ domain-like"/>
    <property type="match status" value="1"/>
</dbReference>
<gene>
    <name evidence="7" type="primary">mcp4_10</name>
    <name evidence="7" type="ORF">GALL_176030</name>
</gene>
<keyword evidence="5" id="KW-0812">Transmembrane</keyword>
<dbReference type="PROSITE" id="PS00550">
    <property type="entry name" value="HEMERYTHRINS"/>
    <property type="match status" value="1"/>
</dbReference>
<dbReference type="PANTHER" id="PTHR32089">
    <property type="entry name" value="METHYL-ACCEPTING CHEMOTAXIS PROTEIN MCPB"/>
    <property type="match status" value="1"/>
</dbReference>
<sequence>MALLEWSEGLSVGVAEFDDDHRDIVTLLNTLWEANERREDPRRLRQILNRLQTHCADHFAREEALFAKWQYPATAEHTQSHQKALARLAELEKNFEEGGADSIGDDLFDFVRDWLLGHTINEDSLYTPYFQSLGVGAMAHPGHMPRRAALAATGWLALGLALITACAAIPLAAPAAAPAALAAVAGLALLLLWGGRRAVVRPLAAIGAALDGMLANRSGPELTASSPVADVERLLFQIRILQGITALSTVKQAEMARIGRSSESELRSMFFALSADLQNEIGQGVGAMGERSDTLGRVADNLREQSASVAQQNQCAASASETARSNIDQAARAGEAMLDAIRKMRADAERSFEVTTATAGRAKAGLAEVAALAEASRQIGDVVQLINDIAAQTNLLALNATIEAARAGDAGKGFAVVAGEVKSLANQTARATGEIATRIASIQSGVGATVALIEATDSGLREVSDLSGGIVSGAAEQEQAAERIAGLADLAAQAAAEVAGAVATISSTTSETEQMSVLLGSVVGSIGHEMEAISDRLVDRLRNSLVHDRRKHPRRPVDWPVRLHLADRTLDARLTDISLGGACLDTPPTGLAAGDKLYLTIGRVERLEAQAVQLSPAGLHVEFRPTPAQAARLDAVIAEIPEKESEKTQQNTQIAEDDLWD</sequence>
<name>A0A1J5SJQ8_9ZZZZ</name>
<dbReference type="EMBL" id="MLJW01000096">
    <property type="protein sequence ID" value="OIR00350.1"/>
    <property type="molecule type" value="Genomic_DNA"/>
</dbReference>
<reference evidence="7" key="1">
    <citation type="submission" date="2016-10" db="EMBL/GenBank/DDBJ databases">
        <title>Sequence of Gallionella enrichment culture.</title>
        <authorList>
            <person name="Poehlein A."/>
            <person name="Muehling M."/>
            <person name="Daniel R."/>
        </authorList>
    </citation>
    <scope>NUCLEOTIDE SEQUENCE</scope>
</reference>
<comment type="similarity">
    <text evidence="1">Belongs to the hemerythrin family.</text>
</comment>
<proteinExistence type="inferred from homology"/>
<evidence type="ECO:0000256" key="1">
    <source>
        <dbReference type="ARBA" id="ARBA00010587"/>
    </source>
</evidence>
<evidence type="ECO:0000256" key="5">
    <source>
        <dbReference type="SAM" id="Phobius"/>
    </source>
</evidence>
<feature type="domain" description="Methyl-accepting transducer" evidence="6">
    <location>
        <begin position="290"/>
        <end position="513"/>
    </location>
</feature>
<dbReference type="InterPro" id="IPR016131">
    <property type="entry name" value="Haemerythrin_Fe_BS"/>
</dbReference>
<dbReference type="InterPro" id="IPR035938">
    <property type="entry name" value="Hemerythrin-like_sf"/>
</dbReference>
<dbReference type="Gene3D" id="2.40.10.220">
    <property type="entry name" value="predicted glycosyltransferase like domains"/>
    <property type="match status" value="1"/>
</dbReference>
<dbReference type="Pfam" id="PF07238">
    <property type="entry name" value="PilZ"/>
    <property type="match status" value="1"/>
</dbReference>
<dbReference type="PANTHER" id="PTHR32089:SF112">
    <property type="entry name" value="LYSOZYME-LIKE PROTEIN-RELATED"/>
    <property type="match status" value="1"/>
</dbReference>
<dbReference type="Pfam" id="PF01814">
    <property type="entry name" value="Hemerythrin"/>
    <property type="match status" value="1"/>
</dbReference>
<evidence type="ECO:0000256" key="3">
    <source>
        <dbReference type="ARBA" id="ARBA00023004"/>
    </source>
</evidence>
<dbReference type="InterPro" id="IPR012827">
    <property type="entry name" value="Hemerythrin_metal-bd"/>
</dbReference>
<dbReference type="SUPFAM" id="SSF47188">
    <property type="entry name" value="Hemerythrin-like"/>
    <property type="match status" value="1"/>
</dbReference>
<feature type="transmembrane region" description="Helical" evidence="5">
    <location>
        <begin position="176"/>
        <end position="193"/>
    </location>
</feature>
<dbReference type="GO" id="GO:0035438">
    <property type="term" value="F:cyclic-di-GMP binding"/>
    <property type="evidence" value="ECO:0007669"/>
    <property type="project" value="InterPro"/>
</dbReference>